<dbReference type="GO" id="GO:0006508">
    <property type="term" value="P:proteolysis"/>
    <property type="evidence" value="ECO:0007669"/>
    <property type="project" value="UniProtKB-KW"/>
</dbReference>
<dbReference type="InterPro" id="IPR041246">
    <property type="entry name" value="Bact_MG10"/>
</dbReference>
<keyword evidence="9" id="KW-0482">Metalloprotease</keyword>
<evidence type="ECO:0000256" key="10">
    <source>
        <dbReference type="PROSITE-ProRule" id="PRU00076"/>
    </source>
</evidence>
<evidence type="ECO:0000256" key="12">
    <source>
        <dbReference type="SAM" id="SignalP"/>
    </source>
</evidence>
<keyword evidence="5" id="KW-0479">Metal-binding</keyword>
<evidence type="ECO:0000256" key="9">
    <source>
        <dbReference type="ARBA" id="ARBA00023049"/>
    </source>
</evidence>
<dbReference type="GO" id="GO:0005576">
    <property type="term" value="C:extracellular region"/>
    <property type="evidence" value="ECO:0007669"/>
    <property type="project" value="UniProtKB-SubCell"/>
</dbReference>
<dbReference type="GO" id="GO:0046872">
    <property type="term" value="F:metal ion binding"/>
    <property type="evidence" value="ECO:0007669"/>
    <property type="project" value="UniProtKB-KW"/>
</dbReference>
<evidence type="ECO:0000256" key="8">
    <source>
        <dbReference type="ARBA" id="ARBA00022833"/>
    </source>
</evidence>
<dbReference type="PANTHER" id="PTHR13062:SF12">
    <property type="entry name" value="ALPHA-2-MACROGLOBULIN DOMAIN-CONTAINING PROTEIN"/>
    <property type="match status" value="1"/>
</dbReference>
<keyword evidence="10" id="KW-1015">Disulfide bond</keyword>
<name>A0A835XVS5_9CHLO</name>
<dbReference type="PROSITE" id="PS01186">
    <property type="entry name" value="EGF_2"/>
    <property type="match status" value="1"/>
</dbReference>
<dbReference type="InterPro" id="IPR002049">
    <property type="entry name" value="LE_dom"/>
</dbReference>
<dbReference type="PANTHER" id="PTHR13062">
    <property type="entry name" value="COLLAGENASE"/>
    <property type="match status" value="1"/>
</dbReference>
<feature type="signal peptide" evidence="12">
    <location>
        <begin position="1"/>
        <end position="22"/>
    </location>
</feature>
<dbReference type="PROSITE" id="PS00022">
    <property type="entry name" value="EGF_1"/>
    <property type="match status" value="1"/>
</dbReference>
<dbReference type="Pfam" id="PF17973">
    <property type="entry name" value="bMG10"/>
    <property type="match status" value="1"/>
</dbReference>
<feature type="disulfide bond" evidence="10">
    <location>
        <begin position="2183"/>
        <end position="2192"/>
    </location>
</feature>
<keyword evidence="6 12" id="KW-0732">Signal</keyword>
<evidence type="ECO:0000256" key="1">
    <source>
        <dbReference type="ARBA" id="ARBA00001947"/>
    </source>
</evidence>
<dbReference type="InterPro" id="IPR001599">
    <property type="entry name" value="Macroglobln_a2"/>
</dbReference>
<keyword evidence="15" id="KW-1185">Reference proteome</keyword>
<evidence type="ECO:0000313" key="14">
    <source>
        <dbReference type="EMBL" id="KAG2489968.1"/>
    </source>
</evidence>
<dbReference type="Proteomes" id="UP000612055">
    <property type="component" value="Unassembled WGS sequence"/>
</dbReference>
<comment type="cofactor">
    <cofactor evidence="1">
        <name>Zn(2+)</name>
        <dbReference type="ChEBI" id="CHEBI:29105"/>
    </cofactor>
</comment>
<evidence type="ECO:0000256" key="3">
    <source>
        <dbReference type="ARBA" id="ARBA00022525"/>
    </source>
</evidence>
<dbReference type="InterPro" id="IPR000742">
    <property type="entry name" value="EGF"/>
</dbReference>
<feature type="region of interest" description="Disordered" evidence="11">
    <location>
        <begin position="690"/>
        <end position="722"/>
    </location>
</feature>
<evidence type="ECO:0000256" key="2">
    <source>
        <dbReference type="ARBA" id="ARBA00004613"/>
    </source>
</evidence>
<dbReference type="GO" id="GO:0008237">
    <property type="term" value="F:metallopeptidase activity"/>
    <property type="evidence" value="ECO:0007669"/>
    <property type="project" value="UniProtKB-KW"/>
</dbReference>
<keyword evidence="7" id="KW-0378">Hydrolase</keyword>
<keyword evidence="4" id="KW-0645">Protease</keyword>
<dbReference type="EMBL" id="JAEHOE010000067">
    <property type="protein sequence ID" value="KAG2489968.1"/>
    <property type="molecule type" value="Genomic_DNA"/>
</dbReference>
<evidence type="ECO:0000313" key="15">
    <source>
        <dbReference type="Proteomes" id="UP000612055"/>
    </source>
</evidence>
<proteinExistence type="predicted"/>
<gene>
    <name evidence="14" type="ORF">HYH03_011597</name>
</gene>
<keyword evidence="3" id="KW-0964">Secreted</keyword>
<dbReference type="GO" id="GO:0004866">
    <property type="term" value="F:endopeptidase inhibitor activity"/>
    <property type="evidence" value="ECO:0007669"/>
    <property type="project" value="InterPro"/>
</dbReference>
<accession>A0A835XVS5</accession>
<dbReference type="CDD" id="cd00055">
    <property type="entry name" value="EGF_Lam"/>
    <property type="match status" value="1"/>
</dbReference>
<comment type="caution">
    <text evidence="10">Lacks conserved residue(s) required for the propagation of feature annotation.</text>
</comment>
<keyword evidence="10" id="KW-0245">EGF-like domain</keyword>
<evidence type="ECO:0000256" key="4">
    <source>
        <dbReference type="ARBA" id="ARBA00022670"/>
    </source>
</evidence>
<comment type="subcellular location">
    <subcellularLocation>
        <location evidence="2">Secreted</location>
    </subcellularLocation>
</comment>
<reference evidence="14" key="1">
    <citation type="journal article" date="2020" name="bioRxiv">
        <title>Comparative genomics of Chlamydomonas.</title>
        <authorList>
            <person name="Craig R.J."/>
            <person name="Hasan A.R."/>
            <person name="Ness R.W."/>
            <person name="Keightley P.D."/>
        </authorList>
    </citation>
    <scope>NUCLEOTIDE SEQUENCE</scope>
    <source>
        <strain evidence="14">CCAP 11/70</strain>
    </source>
</reference>
<comment type="caution">
    <text evidence="14">The sequence shown here is derived from an EMBL/GenBank/DDBJ whole genome shotgun (WGS) entry which is preliminary data.</text>
</comment>
<dbReference type="OrthoDB" id="543368at2759"/>
<dbReference type="Pfam" id="PF00207">
    <property type="entry name" value="A2M"/>
    <property type="match status" value="1"/>
</dbReference>
<feature type="compositionally biased region" description="Low complexity" evidence="11">
    <location>
        <begin position="1318"/>
        <end position="1328"/>
    </location>
</feature>
<feature type="region of interest" description="Disordered" evidence="11">
    <location>
        <begin position="1309"/>
        <end position="1363"/>
    </location>
</feature>
<feature type="domain" description="EGF-like" evidence="13">
    <location>
        <begin position="2160"/>
        <end position="2193"/>
    </location>
</feature>
<dbReference type="SMART" id="SM01360">
    <property type="entry name" value="A2M"/>
    <property type="match status" value="1"/>
</dbReference>
<evidence type="ECO:0000256" key="11">
    <source>
        <dbReference type="SAM" id="MobiDB-lite"/>
    </source>
</evidence>
<sequence>MARANLVLVSVGLLALILVAHAAEAAPKAVFSRPVIALGSDFGDGASEKLAPFTLSCAVPGKARWVSTTIYRFDPDIEWPTDLDCEVEWNTGLKAWDGAKLSLGKVPATRRLQSMGMSMWQNSVTSERAVELTGDLWSPYSGTEEDKLPEVPPDGKVNLGFSAAVNLQAIADALQLLEGNKERDVPVRGPSLPFTVSPCYTPAPWKGTPALKDINDTCAEVAVGASLKPDTWYTLRLPAGVRYAALSGPTSQAFESTLAGLRPFRIPLENSTDDGALENAIMYRRLDLWLPHGLDPSTSLADLKAAIAVCEVAPGQDAPSPCVKSEAFELSRPVNGKARLSIAGLSPGKKYRLTIAASANVKDGFGQSLLASETEWYMDFVSYEFKGPESGTPSLLEASDPLSSWPFLTVAPPPANRTDIHVADAYKRSVDLFVLDPSRPQDVLNLLSIFKDTYSISAAEKLGPLGAPTATVIPDAALTTAGSGAGWTEVALPLPAFKLAVVSTCCSPRVEYWSGKFVRSEPEIKVLMRSSLSLSMVTSGNTFVAWVNDISEGAAAGPVAGASVTLYGMPESLWDEKLERYVPRPAFLVKTMATDAEGKAVFTMPEGQGGTQLAALAVAGDRVTLLTYAGYGPNYISDQNRLLGKLVLDRLVIQPGDTLKVTGYVQIASSKGLTLPKAGWAYLEVSPTWQPTSTGETSPGRIPGRKPVTTSAPPPRFPVELDGTSGSIHAEIPVPADARYQQYILYLYMLPTGGAPAKPDLSKAYLAGYNYAATESFTVADPRPPTAELLVSADPWVRPTGVITVTATAVSYIGAAVDGSPINIRWAHTNASGFLEVTTDVTGKAVGRIDLGALPEAKRTSAGDSVAITVEWMGPTRELITKTASVRVADGPASISVSRSLQTIIPGIEFGVSSALTSNDNNAPINDIPVTITLRPTPGEAAGAACSTVQSCTVASGKGFADSGCRLALPCVGHFELEACADVAGAAGKTCAKEQLGRNLTEWRDNPLSGVDSIEMALDKPGGYRQGDSPVLIFENPYPSARLLVVWGNDWGTKTHVQLNVPAGVLVEASFGPLGSECLGGCAVSAVLDVPRLSEAQFPLPPAAQLPVSKVFDPRAPRAFTWQGSTKLLPDNALTVDVAVAAAPGSDSWIVSLADGEEATAIEPGSKAQVTVSVTGAAASDGPVEVTVYGVDLAFLDLLPYDLPKPERDIVLNLAASISVYGMDAYRIAPGSVRAVFDKLIMRLKDLDPWLPISTAVMPYSGGDVDTPDDKFLERYASVLSFMPNQWRNTLWEQYRNYRLYTRAPPAHYTPMPGEQEGAPSAPLMPASSRPPPPAKRRAPPRGPGSSPVGDDEAGVDIPKSSEIPDAEVRKAAGFIVTPLFTTKMAGADGKAVVEFTAPPNLGTFKLRAFAAAGAKAKYGSGEGQVVVRRRLSLTPSVPRFVRASDTFEAGAVVTVGSLPATVKVTATVSGSLPLSLTGPATQTLSFPAGGGLQREVRFALAAVGLGNASLTLSAQDTAPGGARDGLEMSIPVYGQQGDVWVATSFALSGIAAGGADSWQEGMVLPDAVPGSGGLRLTAGVGYLPAIQALYDNLNQTEDPDREYPTADRALMWVTEAPVLSYYAQSVDAGSKAYVDAAYRDLARLTHSYYGLVWSDWRRWAGYDIQWCDVGLNLWALHMLKEHATAAKATPASASGWSTLESTQAPTWTQAVNDQLIRDAEEARRIKVKKGQEPVRYSDWYTLAWARLVFGASWTPKGATTNIASDLSLERLLDNVANATKAEGLGQETRVMLSLLLLSMGASNPHPAFVTETVSQLTSSLRVQGRTAYVAAYKGSSSPAPLQSQSLALLLMVRTGVTSQLLPRLAAHVANPVQTPSRGGWAFWVWDSWQTQAYKILALEVYDRSRGSAKPNIDLTADANGLTVLTAGFHTGGNIDPVTRTTPWEALPPAPAGQAASELNFQAVGSGEVTVAASLHFVPSAPLTFPTYRGIYVESVMQVVDPATGVASGPRVGSVPLASLVLITIQLTTPDDLGAVTLSVMMPGGLEPLDPNLVADAGWNCENRWVDDWMWGRFFSWWWWPVCPSRETKPHLVTFSYAALRSGTSSVSIKAVAATAGSFVVPPVRAWVEQQPELMGMTPSAALTVCADCAAAAPAPAPPKPKACPRACGGSGVCNVNTGVCVCDPGFGGRSCTTAA</sequence>
<evidence type="ECO:0000256" key="5">
    <source>
        <dbReference type="ARBA" id="ARBA00022723"/>
    </source>
</evidence>
<evidence type="ECO:0000256" key="6">
    <source>
        <dbReference type="ARBA" id="ARBA00022729"/>
    </source>
</evidence>
<keyword evidence="8" id="KW-0862">Zinc</keyword>
<evidence type="ECO:0000256" key="7">
    <source>
        <dbReference type="ARBA" id="ARBA00022801"/>
    </source>
</evidence>
<feature type="chain" id="PRO_5032858183" description="EGF-like domain-containing protein" evidence="12">
    <location>
        <begin position="23"/>
        <end position="2196"/>
    </location>
</feature>
<feature type="disulfide bond" evidence="10">
    <location>
        <begin position="2164"/>
        <end position="2174"/>
    </location>
</feature>
<protein>
    <recommendedName>
        <fullName evidence="13">EGF-like domain-containing protein</fullName>
    </recommendedName>
</protein>
<evidence type="ECO:0000259" key="13">
    <source>
        <dbReference type="PROSITE" id="PS50026"/>
    </source>
</evidence>
<dbReference type="PROSITE" id="PS50026">
    <property type="entry name" value="EGF_3"/>
    <property type="match status" value="1"/>
</dbReference>
<organism evidence="14 15">
    <name type="scientific">Edaphochlamys debaryana</name>
    <dbReference type="NCBI Taxonomy" id="47281"/>
    <lineage>
        <taxon>Eukaryota</taxon>
        <taxon>Viridiplantae</taxon>
        <taxon>Chlorophyta</taxon>
        <taxon>core chlorophytes</taxon>
        <taxon>Chlorophyceae</taxon>
        <taxon>CS clade</taxon>
        <taxon>Chlamydomonadales</taxon>
        <taxon>Chlamydomonadales incertae sedis</taxon>
        <taxon>Edaphochlamys</taxon>
    </lineage>
</organism>